<protein>
    <submittedName>
        <fullName evidence="1">Uncharacterized protein</fullName>
    </submittedName>
</protein>
<reference evidence="2" key="1">
    <citation type="submission" date="2002-09" db="EMBL/GenBank/DDBJ databases">
        <title>Oryza sativa nipponbare(GA3) genomic DNA, chromosome 7, BAC clone:B1029H08.</title>
        <authorList>
            <person name="Sasaki T."/>
            <person name="Matsumoto T."/>
            <person name="Katayose Y."/>
        </authorList>
    </citation>
    <scope>NUCLEOTIDE SEQUENCE</scope>
</reference>
<evidence type="ECO:0000313" key="2">
    <source>
        <dbReference type="EMBL" id="BAD31619.1"/>
    </source>
</evidence>
<organism evidence="1 3">
    <name type="scientific">Oryza sativa subsp. japonica</name>
    <name type="common">Rice</name>
    <dbReference type="NCBI Taxonomy" id="39947"/>
    <lineage>
        <taxon>Eukaryota</taxon>
        <taxon>Viridiplantae</taxon>
        <taxon>Streptophyta</taxon>
        <taxon>Embryophyta</taxon>
        <taxon>Tracheophyta</taxon>
        <taxon>Spermatophyta</taxon>
        <taxon>Magnoliopsida</taxon>
        <taxon>Liliopsida</taxon>
        <taxon>Poales</taxon>
        <taxon>Poaceae</taxon>
        <taxon>BOP clade</taxon>
        <taxon>Oryzoideae</taxon>
        <taxon>Oryzeae</taxon>
        <taxon>Oryzinae</taxon>
        <taxon>Oryza</taxon>
        <taxon>Oryza sativa</taxon>
    </lineage>
</organism>
<proteinExistence type="predicted"/>
<dbReference type="EMBL" id="AP005880">
    <property type="protein sequence ID" value="BAC84627.1"/>
    <property type="molecule type" value="Genomic_DNA"/>
</dbReference>
<gene>
    <name evidence="2" type="ORF">B1029H08.14</name>
    <name evidence="1" type="ORF">OSJNBb0032G22.29</name>
</gene>
<dbReference type="EMBL" id="AP005673">
    <property type="protein sequence ID" value="BAD31619.1"/>
    <property type="molecule type" value="Genomic_DNA"/>
</dbReference>
<dbReference type="Proteomes" id="UP000000763">
    <property type="component" value="Chromosome 7"/>
</dbReference>
<dbReference type="AlphaFoldDB" id="Q6YU41"/>
<name>Q6YU41_ORYSJ</name>
<accession>Q6YU41</accession>
<reference evidence="3" key="3">
    <citation type="journal article" date="2005" name="Nature">
        <title>The map-based sequence of the rice genome.</title>
        <authorList>
            <consortium name="International rice genome sequencing project (IRGSP)"/>
            <person name="Matsumoto T."/>
            <person name="Wu J."/>
            <person name="Kanamori H."/>
            <person name="Katayose Y."/>
            <person name="Fujisawa M."/>
            <person name="Namiki N."/>
            <person name="Mizuno H."/>
            <person name="Yamamoto K."/>
            <person name="Antonio B.A."/>
            <person name="Baba T."/>
            <person name="Sakata K."/>
            <person name="Nagamura Y."/>
            <person name="Aoki H."/>
            <person name="Arikawa K."/>
            <person name="Arita K."/>
            <person name="Bito T."/>
            <person name="Chiden Y."/>
            <person name="Fujitsuka N."/>
            <person name="Fukunaka R."/>
            <person name="Hamada M."/>
            <person name="Harada C."/>
            <person name="Hayashi A."/>
            <person name="Hijishita S."/>
            <person name="Honda M."/>
            <person name="Hosokawa S."/>
            <person name="Ichikawa Y."/>
            <person name="Idonuma A."/>
            <person name="Iijima M."/>
            <person name="Ikeda M."/>
            <person name="Ikeno M."/>
            <person name="Ito K."/>
            <person name="Ito S."/>
            <person name="Ito T."/>
            <person name="Ito Y."/>
            <person name="Ito Y."/>
            <person name="Iwabuchi A."/>
            <person name="Kamiya K."/>
            <person name="Karasawa W."/>
            <person name="Kurita K."/>
            <person name="Katagiri S."/>
            <person name="Kikuta A."/>
            <person name="Kobayashi H."/>
            <person name="Kobayashi N."/>
            <person name="Machita K."/>
            <person name="Maehara T."/>
            <person name="Masukawa M."/>
            <person name="Mizubayashi T."/>
            <person name="Mukai Y."/>
            <person name="Nagasaki H."/>
            <person name="Nagata Y."/>
            <person name="Naito S."/>
            <person name="Nakashima M."/>
            <person name="Nakama Y."/>
            <person name="Nakamichi Y."/>
            <person name="Nakamura M."/>
            <person name="Meguro A."/>
            <person name="Negishi M."/>
            <person name="Ohta I."/>
            <person name="Ohta T."/>
            <person name="Okamoto M."/>
            <person name="Ono N."/>
            <person name="Saji S."/>
            <person name="Sakaguchi M."/>
            <person name="Sakai K."/>
            <person name="Shibata M."/>
            <person name="Shimokawa T."/>
            <person name="Song J."/>
            <person name="Takazaki Y."/>
            <person name="Terasawa K."/>
            <person name="Tsugane M."/>
            <person name="Tsuji K."/>
            <person name="Ueda S."/>
            <person name="Waki K."/>
            <person name="Yamagata H."/>
            <person name="Yamamoto M."/>
            <person name="Yamamoto S."/>
            <person name="Yamane H."/>
            <person name="Yoshiki S."/>
            <person name="Yoshihara R."/>
            <person name="Yukawa K."/>
            <person name="Zhong H."/>
            <person name="Yano M."/>
            <person name="Yuan Q."/>
            <person name="Ouyang S."/>
            <person name="Liu J."/>
            <person name="Jones K.M."/>
            <person name="Gansberger K."/>
            <person name="Moffat K."/>
            <person name="Hill J."/>
            <person name="Bera J."/>
            <person name="Fadrosh D."/>
            <person name="Jin S."/>
            <person name="Johri S."/>
            <person name="Kim M."/>
            <person name="Overton L."/>
            <person name="Reardon M."/>
            <person name="Tsitrin T."/>
            <person name="Vuong H."/>
            <person name="Weaver B."/>
            <person name="Ciecko A."/>
            <person name="Tallon L."/>
            <person name="Jackson J."/>
            <person name="Pai G."/>
            <person name="Aken S.V."/>
            <person name="Utterback T."/>
            <person name="Reidmuller S."/>
            <person name="Feldblyum T."/>
            <person name="Hsiao J."/>
            <person name="Zismann V."/>
            <person name="Iobst S."/>
            <person name="de Vazeille A.R."/>
            <person name="Buell C.R."/>
            <person name="Ying K."/>
            <person name="Li Y."/>
            <person name="Lu T."/>
            <person name="Huang Y."/>
            <person name="Zhao Q."/>
            <person name="Feng Q."/>
            <person name="Zhang L."/>
            <person name="Zhu J."/>
            <person name="Weng Q."/>
            <person name="Mu J."/>
            <person name="Lu Y."/>
            <person name="Fan D."/>
            <person name="Liu Y."/>
            <person name="Guan J."/>
            <person name="Zhang Y."/>
            <person name="Yu S."/>
            <person name="Liu X."/>
            <person name="Zhang Y."/>
            <person name="Hong G."/>
            <person name="Han B."/>
            <person name="Choisne N."/>
            <person name="Demange N."/>
            <person name="Orjeda G."/>
            <person name="Samain S."/>
            <person name="Cattolico L."/>
            <person name="Pelletier E."/>
            <person name="Couloux A."/>
            <person name="Segurens B."/>
            <person name="Wincker P."/>
            <person name="D'Hont A."/>
            <person name="Scarpelli C."/>
            <person name="Weissenbach J."/>
            <person name="Salanoubat M."/>
            <person name="Quetier F."/>
            <person name="Yu Y."/>
            <person name="Kim H.R."/>
            <person name="Rambo T."/>
            <person name="Currie J."/>
            <person name="Collura K."/>
            <person name="Luo M."/>
            <person name="Yang T."/>
            <person name="Ammiraju J.S.S."/>
            <person name="Engler F."/>
            <person name="Soderlund C."/>
            <person name="Wing R.A."/>
            <person name="Palmer L.E."/>
            <person name="de la Bastide M."/>
            <person name="Spiegel L."/>
            <person name="Nascimento L."/>
            <person name="Zutavern T."/>
            <person name="O'Shaughnessy A."/>
            <person name="Dike S."/>
            <person name="Dedhia N."/>
            <person name="Preston R."/>
            <person name="Balija V."/>
            <person name="McCombie W.R."/>
            <person name="Chow T."/>
            <person name="Chen H."/>
            <person name="Chung M."/>
            <person name="Chen C."/>
            <person name="Shaw J."/>
            <person name="Wu H."/>
            <person name="Hsiao K."/>
            <person name="Chao Y."/>
            <person name="Chu M."/>
            <person name="Cheng C."/>
            <person name="Hour A."/>
            <person name="Lee P."/>
            <person name="Lin S."/>
            <person name="Lin Y."/>
            <person name="Liou J."/>
            <person name="Liu S."/>
            <person name="Hsing Y."/>
            <person name="Raghuvanshi S."/>
            <person name="Mohanty A."/>
            <person name="Bharti A.K."/>
            <person name="Gaur A."/>
            <person name="Gupta V."/>
            <person name="Kumar D."/>
            <person name="Ravi V."/>
            <person name="Vij S."/>
            <person name="Kapur A."/>
            <person name="Khurana P."/>
            <person name="Khurana P."/>
            <person name="Khurana J.P."/>
            <person name="Tyagi A.K."/>
            <person name="Gaikwad K."/>
            <person name="Singh A."/>
            <person name="Dalal V."/>
            <person name="Srivastava S."/>
            <person name="Dixit A."/>
            <person name="Pal A.K."/>
            <person name="Ghazi I.A."/>
            <person name="Yadav M."/>
            <person name="Pandit A."/>
            <person name="Bhargava A."/>
            <person name="Sureshbabu K."/>
            <person name="Batra K."/>
            <person name="Sharma T.R."/>
            <person name="Mohapatra T."/>
            <person name="Singh N.K."/>
            <person name="Messing J."/>
            <person name="Nelson A.B."/>
            <person name="Fuks G."/>
            <person name="Kavchok S."/>
            <person name="Keizer G."/>
            <person name="Linton E."/>
            <person name="Llaca V."/>
            <person name="Song R."/>
            <person name="Tanyolac B."/>
            <person name="Young S."/>
            <person name="Ho-Il K."/>
            <person name="Hahn J.H."/>
            <person name="Sangsakoo G."/>
            <person name="Vanavichit A."/>
            <person name="de Mattos Luiz.A.T."/>
            <person name="Zimmer P.D."/>
            <person name="Malone G."/>
            <person name="Dellagostin O."/>
            <person name="de Oliveira A.C."/>
            <person name="Bevan M."/>
            <person name="Bancroft I."/>
            <person name="Minx P."/>
            <person name="Cordum H."/>
            <person name="Wilson R."/>
            <person name="Cheng Z."/>
            <person name="Jin W."/>
            <person name="Jiang J."/>
            <person name="Leong S.A."/>
            <person name="Iwama H."/>
            <person name="Gojobori T."/>
            <person name="Itoh T."/>
            <person name="Niimura Y."/>
            <person name="Fujii Y."/>
            <person name="Habara T."/>
            <person name="Sakai H."/>
            <person name="Sato Y."/>
            <person name="Wilson G."/>
            <person name="Kumar K."/>
            <person name="McCouch S."/>
            <person name="Juretic N."/>
            <person name="Hoen D."/>
            <person name="Wright S."/>
            <person name="Bruskiewich R."/>
            <person name="Bureau T."/>
            <person name="Miyao A."/>
            <person name="Hirochika H."/>
            <person name="Nishikawa T."/>
            <person name="Kadowaki K."/>
            <person name="Sugiura M."/>
            <person name="Burr B."/>
            <person name="Sasaki T."/>
        </authorList>
    </citation>
    <scope>NUCLEOTIDE SEQUENCE [LARGE SCALE GENOMIC DNA]</scope>
    <source>
        <strain evidence="3">cv. Nipponbare</strain>
    </source>
</reference>
<evidence type="ECO:0000313" key="1">
    <source>
        <dbReference type="EMBL" id="BAC84627.1"/>
    </source>
</evidence>
<evidence type="ECO:0000313" key="3">
    <source>
        <dbReference type="Proteomes" id="UP000000763"/>
    </source>
</evidence>
<reference evidence="1" key="2">
    <citation type="submission" date="2002-11" db="EMBL/GenBank/DDBJ databases">
        <title>Oryza sativa nipponbare(GA3) genomic DNA, chromosome 7, BAC clone:OSJNBb0032G22.</title>
        <authorList>
            <person name="Sasaki T."/>
            <person name="Matsumoto T."/>
            <person name="Katayose Y."/>
        </authorList>
    </citation>
    <scope>NUCLEOTIDE SEQUENCE</scope>
</reference>
<reference evidence="3" key="4">
    <citation type="journal article" date="2008" name="Nucleic Acids Res.">
        <title>The rice annotation project database (RAP-DB): 2008 update.</title>
        <authorList>
            <consortium name="The rice annotation project (RAP)"/>
        </authorList>
    </citation>
    <scope>GENOME REANNOTATION</scope>
    <source>
        <strain evidence="3">cv. Nipponbare</strain>
    </source>
</reference>
<sequence length="99" mass="11136">MRERSDARFLPPGPAAALGGSAAWRHVRVRSCLGRPGLTRPIWPVVIRPDGELDGEPFGLRRSTSLKSFALWLHIRRTPWIQPTPHEFGGFGRSDRRPS</sequence>